<dbReference type="EMBL" id="OV170222">
    <property type="protein sequence ID" value="CAH0720816.1"/>
    <property type="molecule type" value="Genomic_DNA"/>
</dbReference>
<evidence type="ECO:0000256" key="6">
    <source>
        <dbReference type="ARBA" id="ARBA00034482"/>
    </source>
</evidence>
<dbReference type="OrthoDB" id="18937at2759"/>
<evidence type="ECO:0000256" key="3">
    <source>
        <dbReference type="ARBA" id="ARBA00022475"/>
    </source>
</evidence>
<dbReference type="Proteomes" id="UP000838878">
    <property type="component" value="Chromosome 2"/>
</dbReference>
<organism evidence="8 9">
    <name type="scientific">Brenthis ino</name>
    <name type="common">lesser marbled fritillary</name>
    <dbReference type="NCBI Taxonomy" id="405034"/>
    <lineage>
        <taxon>Eukaryota</taxon>
        <taxon>Metazoa</taxon>
        <taxon>Ecdysozoa</taxon>
        <taxon>Arthropoda</taxon>
        <taxon>Hexapoda</taxon>
        <taxon>Insecta</taxon>
        <taxon>Pterygota</taxon>
        <taxon>Neoptera</taxon>
        <taxon>Endopterygota</taxon>
        <taxon>Lepidoptera</taxon>
        <taxon>Glossata</taxon>
        <taxon>Ditrysia</taxon>
        <taxon>Papilionoidea</taxon>
        <taxon>Nymphalidae</taxon>
        <taxon>Heliconiinae</taxon>
        <taxon>Argynnini</taxon>
        <taxon>Brenthis</taxon>
    </lineage>
</organism>
<dbReference type="AlphaFoldDB" id="A0A8J9UIB3"/>
<accession>A0A8J9UIB3</accession>
<proteinExistence type="inferred from homology"/>
<evidence type="ECO:0000256" key="5">
    <source>
        <dbReference type="ARBA" id="ARBA00023136"/>
    </source>
</evidence>
<evidence type="ECO:0000256" key="4">
    <source>
        <dbReference type="ARBA" id="ARBA00022490"/>
    </source>
</evidence>
<evidence type="ECO:0000313" key="9">
    <source>
        <dbReference type="Proteomes" id="UP000838878"/>
    </source>
</evidence>
<dbReference type="Pfam" id="PF09790">
    <property type="entry name" value="Hyccin"/>
    <property type="match status" value="1"/>
</dbReference>
<dbReference type="GO" id="GO:0072659">
    <property type="term" value="P:protein localization to plasma membrane"/>
    <property type="evidence" value="ECO:0007669"/>
    <property type="project" value="TreeGrafter"/>
</dbReference>
<sequence>MAEWKHLITEWLSEYAALRENEVKSFAAEHEHNHEIATAIFNLLYGEADNENQTIQKSEESDEQMLENVCIQLFSFYRSKEVELQRFTLQFVPTFIYRYLSIIAQGNTKSCRCVETLLIGLYNFEVVDETGKPKVVSFRLPSLAQASIYHEPLSLGSQFLTESALRRWEECNTKLVSWGPHSQVDVINAQNRLKVMAALLFIYNRQLSLLPKLALRHFCIASSRIVTQGFHKKNGASGGRSIQRIPVSSNFLLEMIEGAYFSMFNEFYTLAFQAVKDIDRRAQYELLPDVMLVTSAIMNSLENNPSGQPCDGPMGISVALSPATTTVTMSKSMITNASFRTKKLPDDIPIQAGQVMATESADMLTSIIEEAEADPPMQRGAGVRSSKPKLASFPVLGKKTKDGKEKTEKKVTVKDASKVIWNSLSGGGDMTDGPKNADNFDGNGSLKDEISMSSVHNSVDNSDTRSQVTTDSLDMETTSRFTAMQVSSV</sequence>
<dbReference type="GO" id="GO:0046854">
    <property type="term" value="P:phosphatidylinositol phosphate biosynthetic process"/>
    <property type="evidence" value="ECO:0007669"/>
    <property type="project" value="TreeGrafter"/>
</dbReference>
<comment type="similarity">
    <text evidence="6">Belongs to the Hyccin family.</text>
</comment>
<feature type="non-terminal residue" evidence="8">
    <location>
        <position position="489"/>
    </location>
</feature>
<keyword evidence="4" id="KW-0963">Cytoplasm</keyword>
<dbReference type="PANTHER" id="PTHR31220">
    <property type="entry name" value="HYCCIN RELATED"/>
    <property type="match status" value="1"/>
</dbReference>
<evidence type="ECO:0000256" key="2">
    <source>
        <dbReference type="ARBA" id="ARBA00004514"/>
    </source>
</evidence>
<keyword evidence="5" id="KW-0472">Membrane</keyword>
<evidence type="ECO:0000256" key="1">
    <source>
        <dbReference type="ARBA" id="ARBA00004236"/>
    </source>
</evidence>
<dbReference type="InterPro" id="IPR018619">
    <property type="entry name" value="Hyccin"/>
</dbReference>
<evidence type="ECO:0000256" key="7">
    <source>
        <dbReference type="SAM" id="MobiDB-lite"/>
    </source>
</evidence>
<keyword evidence="3" id="KW-1003">Cell membrane</keyword>
<dbReference type="PANTHER" id="PTHR31220:SF1">
    <property type="entry name" value="GH21176P"/>
    <property type="match status" value="1"/>
</dbReference>
<reference evidence="8" key="1">
    <citation type="submission" date="2021-12" db="EMBL/GenBank/DDBJ databases">
        <authorList>
            <person name="Martin H S."/>
        </authorList>
    </citation>
    <scope>NUCLEOTIDE SEQUENCE</scope>
</reference>
<protein>
    <recommendedName>
        <fullName evidence="10">Hyccin</fullName>
    </recommendedName>
</protein>
<evidence type="ECO:0000313" key="8">
    <source>
        <dbReference type="EMBL" id="CAH0720816.1"/>
    </source>
</evidence>
<name>A0A8J9UIB3_9NEOP</name>
<comment type="subcellular location">
    <subcellularLocation>
        <location evidence="1">Cell membrane</location>
    </subcellularLocation>
    <subcellularLocation>
        <location evidence="2">Cytoplasm</location>
        <location evidence="2">Cytosol</location>
    </subcellularLocation>
</comment>
<evidence type="ECO:0008006" key="10">
    <source>
        <dbReference type="Google" id="ProtNLM"/>
    </source>
</evidence>
<feature type="compositionally biased region" description="Polar residues" evidence="7">
    <location>
        <begin position="451"/>
        <end position="476"/>
    </location>
</feature>
<dbReference type="GO" id="GO:0005886">
    <property type="term" value="C:plasma membrane"/>
    <property type="evidence" value="ECO:0007669"/>
    <property type="project" value="UniProtKB-SubCell"/>
</dbReference>
<feature type="region of interest" description="Disordered" evidence="7">
    <location>
        <begin position="424"/>
        <end position="476"/>
    </location>
</feature>
<gene>
    <name evidence="8" type="ORF">BINO364_LOCUS6995</name>
</gene>
<dbReference type="GO" id="GO:0005829">
    <property type="term" value="C:cytosol"/>
    <property type="evidence" value="ECO:0007669"/>
    <property type="project" value="UniProtKB-SubCell"/>
</dbReference>
<keyword evidence="9" id="KW-1185">Reference proteome</keyword>